<name>A0A8J3MWU7_9CHLR</name>
<organism evidence="3 4">
    <name type="scientific">Reticulibacter mediterranei</name>
    <dbReference type="NCBI Taxonomy" id="2778369"/>
    <lineage>
        <taxon>Bacteria</taxon>
        <taxon>Bacillati</taxon>
        <taxon>Chloroflexota</taxon>
        <taxon>Ktedonobacteria</taxon>
        <taxon>Ktedonobacterales</taxon>
        <taxon>Reticulibacteraceae</taxon>
        <taxon>Reticulibacter</taxon>
    </lineage>
</organism>
<dbReference type="InterPro" id="IPR011006">
    <property type="entry name" value="CheY-like_superfamily"/>
</dbReference>
<dbReference type="PROSITE" id="PS50110">
    <property type="entry name" value="RESPONSE_REGULATORY"/>
    <property type="match status" value="1"/>
</dbReference>
<protein>
    <recommendedName>
        <fullName evidence="2">Response regulatory domain-containing protein</fullName>
    </recommendedName>
</protein>
<dbReference type="EMBL" id="BNJK01000001">
    <property type="protein sequence ID" value="GHO90234.1"/>
    <property type="molecule type" value="Genomic_DNA"/>
</dbReference>
<feature type="domain" description="Response regulatory" evidence="2">
    <location>
        <begin position="18"/>
        <end position="131"/>
    </location>
</feature>
<evidence type="ECO:0000256" key="1">
    <source>
        <dbReference type="PROSITE-ProRule" id="PRU00169"/>
    </source>
</evidence>
<dbReference type="SUPFAM" id="SSF52172">
    <property type="entry name" value="CheY-like"/>
    <property type="match status" value="1"/>
</dbReference>
<keyword evidence="4" id="KW-1185">Reference proteome</keyword>
<dbReference type="Proteomes" id="UP000597444">
    <property type="component" value="Unassembled WGS sequence"/>
</dbReference>
<dbReference type="Gene3D" id="3.40.50.2300">
    <property type="match status" value="1"/>
</dbReference>
<evidence type="ECO:0000259" key="2">
    <source>
        <dbReference type="PROSITE" id="PS50110"/>
    </source>
</evidence>
<evidence type="ECO:0000313" key="4">
    <source>
        <dbReference type="Proteomes" id="UP000597444"/>
    </source>
</evidence>
<dbReference type="AlphaFoldDB" id="A0A8J3MWU7"/>
<sequence>MGQQQGFAQKAQRTSRKEIVIVERDDAIADFLQEVVWQATSCKVFRVSTGEQALRIVPQLCPDLLIIGFQLTDMTGIALHERLHAIEELSSLPMLLLRTHQLWVHNEPTSCFSIEHPFDVDVLLQTIAVVLGDDIWMA</sequence>
<dbReference type="GO" id="GO:0000160">
    <property type="term" value="P:phosphorelay signal transduction system"/>
    <property type="evidence" value="ECO:0007669"/>
    <property type="project" value="InterPro"/>
</dbReference>
<evidence type="ECO:0000313" key="3">
    <source>
        <dbReference type="EMBL" id="GHO90234.1"/>
    </source>
</evidence>
<dbReference type="Pfam" id="PF00072">
    <property type="entry name" value="Response_reg"/>
    <property type="match status" value="1"/>
</dbReference>
<gene>
    <name evidence="3" type="ORF">KSF_002820</name>
</gene>
<reference evidence="3" key="1">
    <citation type="submission" date="2020-10" db="EMBL/GenBank/DDBJ databases">
        <title>Taxonomic study of unclassified bacteria belonging to the class Ktedonobacteria.</title>
        <authorList>
            <person name="Yabe S."/>
            <person name="Wang C.M."/>
            <person name="Zheng Y."/>
            <person name="Sakai Y."/>
            <person name="Cavaletti L."/>
            <person name="Monciardini P."/>
            <person name="Donadio S."/>
        </authorList>
    </citation>
    <scope>NUCLEOTIDE SEQUENCE</scope>
    <source>
        <strain evidence="3">ID150040</strain>
    </source>
</reference>
<proteinExistence type="predicted"/>
<comment type="caution">
    <text evidence="3">The sequence shown here is derived from an EMBL/GenBank/DDBJ whole genome shotgun (WGS) entry which is preliminary data.</text>
</comment>
<accession>A0A8J3MWU7</accession>
<comment type="caution">
    <text evidence="1">Lacks conserved residue(s) required for the propagation of feature annotation.</text>
</comment>
<dbReference type="InterPro" id="IPR001789">
    <property type="entry name" value="Sig_transdc_resp-reg_receiver"/>
</dbReference>